<evidence type="ECO:0000313" key="4">
    <source>
        <dbReference type="Proteomes" id="UP000728032"/>
    </source>
</evidence>
<dbReference type="Proteomes" id="UP000728032">
    <property type="component" value="Unassembled WGS sequence"/>
</dbReference>
<feature type="transmembrane region" description="Helical" evidence="1">
    <location>
        <begin position="36"/>
        <end position="52"/>
    </location>
</feature>
<keyword evidence="4" id="KW-1185">Reference proteome</keyword>
<name>A0A7R9R2Y4_9ACAR</name>
<dbReference type="AlphaFoldDB" id="A0A7R9R2Y4"/>
<proteinExistence type="predicted"/>
<keyword evidence="1" id="KW-0472">Membrane</keyword>
<keyword evidence="1" id="KW-1133">Transmembrane helix</keyword>
<dbReference type="GO" id="GO:0016746">
    <property type="term" value="F:acyltransferase activity"/>
    <property type="evidence" value="ECO:0007669"/>
    <property type="project" value="InterPro"/>
</dbReference>
<dbReference type="Pfam" id="PF01553">
    <property type="entry name" value="Acyltransferase"/>
    <property type="match status" value="1"/>
</dbReference>
<sequence length="174" mass="20267">VIFISLYITALALYVYRNRETLDAKRLIYHDKRWKGLLYMIIMLWEAHGYYWHGYEVDGLHRIPKEGPALIVYYHGCIPLDHFYLMTKIILYKKRFIRSVGDHFLFMVPGSKTLMKELHVLAGPVDECVKLLNEGNLLSIAPGGCREGLFGDNRYKLMWNNRIGFAKVAVEAKV</sequence>
<accession>A0A7R9R2Y4</accession>
<dbReference type="PANTHER" id="PTHR22753:SF14">
    <property type="entry name" value="MONOACYLGLYCEROL_DIACYLGLYCEROL O-ACYLTRANSFERASE"/>
    <property type="match status" value="1"/>
</dbReference>
<evidence type="ECO:0000256" key="1">
    <source>
        <dbReference type="SAM" id="Phobius"/>
    </source>
</evidence>
<organism evidence="3">
    <name type="scientific">Oppiella nova</name>
    <dbReference type="NCBI Taxonomy" id="334625"/>
    <lineage>
        <taxon>Eukaryota</taxon>
        <taxon>Metazoa</taxon>
        <taxon>Ecdysozoa</taxon>
        <taxon>Arthropoda</taxon>
        <taxon>Chelicerata</taxon>
        <taxon>Arachnida</taxon>
        <taxon>Acari</taxon>
        <taxon>Acariformes</taxon>
        <taxon>Sarcoptiformes</taxon>
        <taxon>Oribatida</taxon>
        <taxon>Brachypylina</taxon>
        <taxon>Oppioidea</taxon>
        <taxon>Oppiidae</taxon>
        <taxon>Oppiella</taxon>
    </lineage>
</organism>
<keyword evidence="1" id="KW-0812">Transmembrane</keyword>
<protein>
    <recommendedName>
        <fullName evidence="2">Phospholipid/glycerol acyltransferase domain-containing protein</fullName>
    </recommendedName>
</protein>
<evidence type="ECO:0000313" key="3">
    <source>
        <dbReference type="EMBL" id="CAD7667036.1"/>
    </source>
</evidence>
<feature type="non-terminal residue" evidence="3">
    <location>
        <position position="1"/>
    </location>
</feature>
<evidence type="ECO:0000259" key="2">
    <source>
        <dbReference type="Pfam" id="PF01553"/>
    </source>
</evidence>
<dbReference type="GO" id="GO:0016020">
    <property type="term" value="C:membrane"/>
    <property type="evidence" value="ECO:0007669"/>
    <property type="project" value="TreeGrafter"/>
</dbReference>
<dbReference type="EMBL" id="OC971892">
    <property type="protein sequence ID" value="CAD7667036.1"/>
    <property type="molecule type" value="Genomic_DNA"/>
</dbReference>
<dbReference type="CDD" id="cd07987">
    <property type="entry name" value="LPLAT_MGAT-like"/>
    <property type="match status" value="1"/>
</dbReference>
<reference evidence="3" key="1">
    <citation type="submission" date="2020-11" db="EMBL/GenBank/DDBJ databases">
        <authorList>
            <person name="Tran Van P."/>
        </authorList>
    </citation>
    <scope>NUCLEOTIDE SEQUENCE</scope>
</reference>
<feature type="non-terminal residue" evidence="3">
    <location>
        <position position="174"/>
    </location>
</feature>
<dbReference type="EMBL" id="CAJPVJ010057067">
    <property type="protein sequence ID" value="CAG2183789.1"/>
    <property type="molecule type" value="Genomic_DNA"/>
</dbReference>
<dbReference type="InterPro" id="IPR002123">
    <property type="entry name" value="Plipid/glycerol_acylTrfase"/>
</dbReference>
<feature type="transmembrane region" description="Helical" evidence="1">
    <location>
        <begin position="72"/>
        <end position="91"/>
    </location>
</feature>
<gene>
    <name evidence="3" type="ORF">ONB1V03_LOCUS23209</name>
</gene>
<dbReference type="OrthoDB" id="44277at2759"/>
<feature type="domain" description="Phospholipid/glycerol acyltransferase" evidence="2">
    <location>
        <begin position="56"/>
        <end position="174"/>
    </location>
</feature>
<dbReference type="PANTHER" id="PTHR22753">
    <property type="entry name" value="TRANSMEMBRANE PROTEIN 68"/>
    <property type="match status" value="1"/>
</dbReference>